<keyword evidence="1" id="KW-1133">Transmembrane helix</keyword>
<reference evidence="3" key="1">
    <citation type="submission" date="2019-10" db="EMBL/GenBank/DDBJ databases">
        <title>Draft genome sequence of Panacibacter sp. KCS-6.</title>
        <authorList>
            <person name="Yim K.J."/>
        </authorList>
    </citation>
    <scope>NUCLEOTIDE SEQUENCE</scope>
    <source>
        <strain evidence="3">KCS-6</strain>
    </source>
</reference>
<dbReference type="InterPro" id="IPR051916">
    <property type="entry name" value="GPI-anchor_lipid_remodeler"/>
</dbReference>
<dbReference type="SUPFAM" id="SSF56219">
    <property type="entry name" value="DNase I-like"/>
    <property type="match status" value="1"/>
</dbReference>
<sequence length="376" mass="42346">MAISFIRKFTKGFFVILNSMGCLVFLIACLSPYINPENWPIIGFLALLVPYLVVALLFSIIFWLIVKPVLSLLPFITLLLGWKQLAVIVAWHAGATFTAAPKTDSTIRLITWNVRGMYGISTNPYKQQRDRLQIFATIRDLNPDIVCLQEFNTSYNQKRPTALNLQLFSEVFPYHYFSKDYVSASKTSAAGSIIFSKHPIVFSDKIKFPGNSSESLLYADIAIGRDTIRSFTTHLQSYKFNSNDYADIEKIKSNDADVLSSASENIYSKMKLAFQQRAQQSAIVKAAIKQSPYPSIVCGDFNDVPNSNTYFTIRGPRQDAFLAGYFGIGTSFDALAPTLRIDYILPDNHFNILQFDMVDEGLSDHHMLVTDVSLKK</sequence>
<dbReference type="GO" id="GO:0003824">
    <property type="term" value="F:catalytic activity"/>
    <property type="evidence" value="ECO:0007669"/>
    <property type="project" value="InterPro"/>
</dbReference>
<organism evidence="3 4">
    <name type="scientific">Limnovirga soli</name>
    <dbReference type="NCBI Taxonomy" id="2656915"/>
    <lineage>
        <taxon>Bacteria</taxon>
        <taxon>Pseudomonadati</taxon>
        <taxon>Bacteroidota</taxon>
        <taxon>Chitinophagia</taxon>
        <taxon>Chitinophagales</taxon>
        <taxon>Chitinophagaceae</taxon>
        <taxon>Limnovirga</taxon>
    </lineage>
</organism>
<dbReference type="RefSeq" id="WP_171607354.1">
    <property type="nucleotide sequence ID" value="NZ_WHPF01000005.1"/>
</dbReference>
<keyword evidence="1" id="KW-0472">Membrane</keyword>
<feature type="transmembrane region" description="Helical" evidence="1">
    <location>
        <begin position="40"/>
        <end position="65"/>
    </location>
</feature>
<dbReference type="EMBL" id="WHPF01000005">
    <property type="protein sequence ID" value="NNV55426.1"/>
    <property type="molecule type" value="Genomic_DNA"/>
</dbReference>
<evidence type="ECO:0000313" key="4">
    <source>
        <dbReference type="Proteomes" id="UP000598971"/>
    </source>
</evidence>
<accession>A0A8J8FGH9</accession>
<feature type="transmembrane region" description="Helical" evidence="1">
    <location>
        <begin position="12"/>
        <end position="34"/>
    </location>
</feature>
<evidence type="ECO:0000256" key="1">
    <source>
        <dbReference type="SAM" id="Phobius"/>
    </source>
</evidence>
<feature type="domain" description="Endonuclease/exonuclease/phosphatase" evidence="2">
    <location>
        <begin position="110"/>
        <end position="365"/>
    </location>
</feature>
<proteinExistence type="predicted"/>
<dbReference type="CDD" id="cd09084">
    <property type="entry name" value="EEP-2"/>
    <property type="match status" value="1"/>
</dbReference>
<dbReference type="Gene3D" id="3.60.10.10">
    <property type="entry name" value="Endonuclease/exonuclease/phosphatase"/>
    <property type="match status" value="1"/>
</dbReference>
<dbReference type="InterPro" id="IPR036691">
    <property type="entry name" value="Endo/exonu/phosph_ase_sf"/>
</dbReference>
<dbReference type="PANTHER" id="PTHR14859:SF15">
    <property type="entry name" value="ENDONUCLEASE_EXONUCLEASE_PHOSPHATASE DOMAIN-CONTAINING PROTEIN"/>
    <property type="match status" value="1"/>
</dbReference>
<dbReference type="InterPro" id="IPR005135">
    <property type="entry name" value="Endo/exonuclease/phosphatase"/>
</dbReference>
<gene>
    <name evidence="3" type="ORF">GD597_08150</name>
</gene>
<keyword evidence="4" id="KW-1185">Reference proteome</keyword>
<evidence type="ECO:0000259" key="2">
    <source>
        <dbReference type="Pfam" id="PF03372"/>
    </source>
</evidence>
<dbReference type="GO" id="GO:0016020">
    <property type="term" value="C:membrane"/>
    <property type="evidence" value="ECO:0007669"/>
    <property type="project" value="GOC"/>
</dbReference>
<dbReference type="GO" id="GO:0006506">
    <property type="term" value="P:GPI anchor biosynthetic process"/>
    <property type="evidence" value="ECO:0007669"/>
    <property type="project" value="TreeGrafter"/>
</dbReference>
<protein>
    <recommendedName>
        <fullName evidence="2">Endonuclease/exonuclease/phosphatase domain-containing protein</fullName>
    </recommendedName>
</protein>
<comment type="caution">
    <text evidence="3">The sequence shown here is derived from an EMBL/GenBank/DDBJ whole genome shotgun (WGS) entry which is preliminary data.</text>
</comment>
<name>A0A8J8FGH9_9BACT</name>
<dbReference type="PROSITE" id="PS51257">
    <property type="entry name" value="PROKAR_LIPOPROTEIN"/>
    <property type="match status" value="1"/>
</dbReference>
<dbReference type="AlphaFoldDB" id="A0A8J8FGH9"/>
<keyword evidence="1" id="KW-0812">Transmembrane</keyword>
<evidence type="ECO:0000313" key="3">
    <source>
        <dbReference type="EMBL" id="NNV55426.1"/>
    </source>
</evidence>
<dbReference type="Proteomes" id="UP000598971">
    <property type="component" value="Unassembled WGS sequence"/>
</dbReference>
<dbReference type="Pfam" id="PF03372">
    <property type="entry name" value="Exo_endo_phos"/>
    <property type="match status" value="1"/>
</dbReference>
<dbReference type="PANTHER" id="PTHR14859">
    <property type="entry name" value="CALCOFLUOR WHITE HYPERSENSITIVE PROTEIN PRECURSOR"/>
    <property type="match status" value="1"/>
</dbReference>
<feature type="transmembrane region" description="Helical" evidence="1">
    <location>
        <begin position="72"/>
        <end position="93"/>
    </location>
</feature>